<feature type="domain" description="VWFA" evidence="2">
    <location>
        <begin position="63"/>
        <end position="213"/>
    </location>
</feature>
<dbReference type="PROSITE" id="PS51257">
    <property type="entry name" value="PROKAR_LIPOPROTEIN"/>
    <property type="match status" value="1"/>
</dbReference>
<name>A0A517T9F0_9PLAN</name>
<feature type="signal peptide" evidence="1">
    <location>
        <begin position="1"/>
        <end position="25"/>
    </location>
</feature>
<dbReference type="KEGG" id="chya:V22_22500"/>
<dbReference type="SUPFAM" id="SSF53300">
    <property type="entry name" value="vWA-like"/>
    <property type="match status" value="1"/>
</dbReference>
<evidence type="ECO:0000313" key="4">
    <source>
        <dbReference type="Proteomes" id="UP000319976"/>
    </source>
</evidence>
<sequence precursor="true">MRITTLCSTLIALGCLLSSSNLVLADQVDADLFTAGEQGTAGPWAVVVPANKALKSAAVNHHIVLVDTSASQVGEFRNQSLRTLEQFCAALPSDAQVRLNAYDLNVAPLTNDFVAANEVGIATAIQLLKKRTPLGASNLERALKEAIKQAPKGQPVSITLIGDGTSSANLMSSEDVTALLNDLREHQIFVNTVPVGSRPDFQLLGILSYHTGGVLTNPATDDKSTEVGETLANAATTSPSWVKVSAKNENGLITAPNAQFAFRPDRETVLLGNGKLPAEIVCQPLSSDNHAFKTAVDETVSNRDHLVPLVQSAERSNGLITPVLDRRVLNVQAAEFEQYVGKLIEAGETAVRSNDRDTTKRIVKQVSDVAPNRNESKAFVRLASQFFPPKPADGNNPPAPADGAAVDNQANVNAAAEDNFAIRAQQRARVLGKQLALTVSQALEQARALRQSDVQGAISDLKQLKTLVESVTDVPKDLQEQLLRQINEEIQVSVNVQERNEIRQIEVQERLAAMEAEQRIYDRLILEEEKMEQLIERVRSLLIEGRAGNDSAYPAAEAVAVEAVNLSPGSGVATSARFVTEAAYQLNRAFRLRELRADRFLETLHMVETSHVPFPDEPPIRYPAPEIWKALTERRKRYDSVSVFKESPNEERIRAALEEQTRVEFPNTPLRDAIEFLADYHNITILIDESALLQEGIDSDVEIDLVLDGITLRSAMRLMLKPLNLTYIIEDEVMKITTQTIADETLSTRVYPVGDLVIPISTPLGAGIGQGLGGSGGFNSAGGLGAGGQFGQGAQSFGQTGGGGGGGGFFSVPAEKVPADVEADQKIEDPELNGLLDDILEETAESAKKK</sequence>
<dbReference type="OrthoDB" id="291546at2"/>
<keyword evidence="4" id="KW-1185">Reference proteome</keyword>
<evidence type="ECO:0000256" key="1">
    <source>
        <dbReference type="SAM" id="SignalP"/>
    </source>
</evidence>
<organism evidence="3 4">
    <name type="scientific">Calycomorphotria hydatis</name>
    <dbReference type="NCBI Taxonomy" id="2528027"/>
    <lineage>
        <taxon>Bacteria</taxon>
        <taxon>Pseudomonadati</taxon>
        <taxon>Planctomycetota</taxon>
        <taxon>Planctomycetia</taxon>
        <taxon>Planctomycetales</taxon>
        <taxon>Planctomycetaceae</taxon>
        <taxon>Calycomorphotria</taxon>
    </lineage>
</organism>
<dbReference type="EMBL" id="CP036316">
    <property type="protein sequence ID" value="QDT65004.1"/>
    <property type="molecule type" value="Genomic_DNA"/>
</dbReference>
<gene>
    <name evidence="3" type="ORF">V22_22500</name>
</gene>
<accession>A0A517T9F0</accession>
<dbReference type="InterPro" id="IPR036465">
    <property type="entry name" value="vWFA_dom_sf"/>
</dbReference>
<evidence type="ECO:0000259" key="2">
    <source>
        <dbReference type="Pfam" id="PF13768"/>
    </source>
</evidence>
<keyword evidence="1" id="KW-0732">Signal</keyword>
<dbReference type="RefSeq" id="WP_145262638.1">
    <property type="nucleotide sequence ID" value="NZ_CP036316.1"/>
</dbReference>
<dbReference type="Gene3D" id="3.40.50.410">
    <property type="entry name" value="von Willebrand factor, type A domain"/>
    <property type="match status" value="1"/>
</dbReference>
<evidence type="ECO:0000313" key="3">
    <source>
        <dbReference type="EMBL" id="QDT65004.1"/>
    </source>
</evidence>
<proteinExistence type="predicted"/>
<dbReference type="Proteomes" id="UP000319976">
    <property type="component" value="Chromosome"/>
</dbReference>
<dbReference type="AlphaFoldDB" id="A0A517T9F0"/>
<reference evidence="3 4" key="1">
    <citation type="submission" date="2019-02" db="EMBL/GenBank/DDBJ databases">
        <title>Deep-cultivation of Planctomycetes and their phenomic and genomic characterization uncovers novel biology.</title>
        <authorList>
            <person name="Wiegand S."/>
            <person name="Jogler M."/>
            <person name="Boedeker C."/>
            <person name="Pinto D."/>
            <person name="Vollmers J."/>
            <person name="Rivas-Marin E."/>
            <person name="Kohn T."/>
            <person name="Peeters S.H."/>
            <person name="Heuer A."/>
            <person name="Rast P."/>
            <person name="Oberbeckmann S."/>
            <person name="Bunk B."/>
            <person name="Jeske O."/>
            <person name="Meyerdierks A."/>
            <person name="Storesund J.E."/>
            <person name="Kallscheuer N."/>
            <person name="Luecker S."/>
            <person name="Lage O.M."/>
            <person name="Pohl T."/>
            <person name="Merkel B.J."/>
            <person name="Hornburger P."/>
            <person name="Mueller R.-W."/>
            <person name="Bruemmer F."/>
            <person name="Labrenz M."/>
            <person name="Spormann A.M."/>
            <person name="Op den Camp H."/>
            <person name="Overmann J."/>
            <person name="Amann R."/>
            <person name="Jetten M.S.M."/>
            <person name="Mascher T."/>
            <person name="Medema M.H."/>
            <person name="Devos D.P."/>
            <person name="Kaster A.-K."/>
            <person name="Ovreas L."/>
            <person name="Rohde M."/>
            <person name="Galperin M.Y."/>
            <person name="Jogler C."/>
        </authorList>
    </citation>
    <scope>NUCLEOTIDE SEQUENCE [LARGE SCALE GENOMIC DNA]</scope>
    <source>
        <strain evidence="3 4">V22</strain>
    </source>
</reference>
<protein>
    <recommendedName>
        <fullName evidence="2">VWFA domain-containing protein</fullName>
    </recommendedName>
</protein>
<feature type="chain" id="PRO_5021948707" description="VWFA domain-containing protein" evidence="1">
    <location>
        <begin position="26"/>
        <end position="850"/>
    </location>
</feature>
<dbReference type="InterPro" id="IPR002035">
    <property type="entry name" value="VWF_A"/>
</dbReference>
<dbReference type="Pfam" id="PF13768">
    <property type="entry name" value="VWA_3"/>
    <property type="match status" value="1"/>
</dbReference>